<name>A0A383BZY0_9ZZZZ</name>
<reference evidence="1" key="1">
    <citation type="submission" date="2018-05" db="EMBL/GenBank/DDBJ databases">
        <authorList>
            <person name="Lanie J.A."/>
            <person name="Ng W.-L."/>
            <person name="Kazmierczak K.M."/>
            <person name="Andrzejewski T.M."/>
            <person name="Davidsen T.M."/>
            <person name="Wayne K.J."/>
            <person name="Tettelin H."/>
            <person name="Glass J.I."/>
            <person name="Rusch D."/>
            <person name="Podicherti R."/>
            <person name="Tsui H.-C.T."/>
            <person name="Winkler M.E."/>
        </authorList>
    </citation>
    <scope>NUCLEOTIDE SEQUENCE</scope>
</reference>
<dbReference type="AlphaFoldDB" id="A0A383BZY0"/>
<feature type="non-terminal residue" evidence="1">
    <location>
        <position position="31"/>
    </location>
</feature>
<gene>
    <name evidence="1" type="ORF">METZ01_LOCUS478620</name>
</gene>
<sequence length="31" mass="3572">MSTMAQNNVSAPRIPSEHFLNHVYTVKSWLL</sequence>
<evidence type="ECO:0000313" key="1">
    <source>
        <dbReference type="EMBL" id="SVE25766.1"/>
    </source>
</evidence>
<organism evidence="1">
    <name type="scientific">marine metagenome</name>
    <dbReference type="NCBI Taxonomy" id="408172"/>
    <lineage>
        <taxon>unclassified sequences</taxon>
        <taxon>metagenomes</taxon>
        <taxon>ecological metagenomes</taxon>
    </lineage>
</organism>
<protein>
    <submittedName>
        <fullName evidence="1">Uncharacterized protein</fullName>
    </submittedName>
</protein>
<accession>A0A383BZY0</accession>
<proteinExistence type="predicted"/>
<dbReference type="EMBL" id="UINC01204855">
    <property type="protein sequence ID" value="SVE25766.1"/>
    <property type="molecule type" value="Genomic_DNA"/>
</dbReference>